<accession>A0A563VP18</accession>
<dbReference type="Proteomes" id="UP000320055">
    <property type="component" value="Unassembled WGS sequence"/>
</dbReference>
<dbReference type="AlphaFoldDB" id="A0A563VP18"/>
<name>A0A563VP18_9CYAN</name>
<gene>
    <name evidence="1" type="ORF">H1P_1890011</name>
</gene>
<proteinExistence type="predicted"/>
<reference evidence="1 2" key="1">
    <citation type="submission" date="2019-01" db="EMBL/GenBank/DDBJ databases">
        <authorList>
            <person name="Brito A."/>
        </authorList>
    </citation>
    <scope>NUCLEOTIDE SEQUENCE [LARGE SCALE GENOMIC DNA]</scope>
    <source>
        <strain evidence="1">1</strain>
    </source>
</reference>
<evidence type="ECO:0000313" key="2">
    <source>
        <dbReference type="Proteomes" id="UP000320055"/>
    </source>
</evidence>
<protein>
    <submittedName>
        <fullName evidence="1">Uncharacterized protein</fullName>
    </submittedName>
</protein>
<dbReference type="EMBL" id="CAACVJ010000100">
    <property type="protein sequence ID" value="VEP13196.1"/>
    <property type="molecule type" value="Genomic_DNA"/>
</dbReference>
<evidence type="ECO:0000313" key="1">
    <source>
        <dbReference type="EMBL" id="VEP13196.1"/>
    </source>
</evidence>
<keyword evidence="2" id="KW-1185">Reference proteome</keyword>
<sequence length="220" mass="24145">MPLVCPVFSRTYKLKKAQIMNYKLFNIDSIPDGDPLTGFDFVPPVKISFLSEPGTIRDVDFGSTLEIELLNFAEGAFSVDVTSVAFPEYSFSVSDLSIQFDASSQPVLDLEDFAETSFVFVGKTGEIRDLPLSPSAIEQPLQDFIVLDNAFSVTLTPLEFPEYTFDGVGSPDVFLDLTTIENASLGVFSEDGDTLTTFEFNDIGGAFSVTLTSLEFPEYP</sequence>
<organism evidence="1 2">
    <name type="scientific">Hyella patelloides LEGE 07179</name>
    <dbReference type="NCBI Taxonomy" id="945734"/>
    <lineage>
        <taxon>Bacteria</taxon>
        <taxon>Bacillati</taxon>
        <taxon>Cyanobacteriota</taxon>
        <taxon>Cyanophyceae</taxon>
        <taxon>Pleurocapsales</taxon>
        <taxon>Hyellaceae</taxon>
        <taxon>Hyella</taxon>
    </lineage>
</organism>